<organism evidence="5 6">
    <name type="scientific">Pseudomonas plecoglossicida</name>
    <dbReference type="NCBI Taxonomy" id="70775"/>
    <lineage>
        <taxon>Bacteria</taxon>
        <taxon>Pseudomonadati</taxon>
        <taxon>Pseudomonadota</taxon>
        <taxon>Gammaproteobacteria</taxon>
        <taxon>Pseudomonadales</taxon>
        <taxon>Pseudomonadaceae</taxon>
        <taxon>Pseudomonas</taxon>
    </lineage>
</organism>
<protein>
    <submittedName>
        <fullName evidence="5">N-acetyltransferase</fullName>
    </submittedName>
</protein>
<dbReference type="GO" id="GO:0016747">
    <property type="term" value="F:acyltransferase activity, transferring groups other than amino-acyl groups"/>
    <property type="evidence" value="ECO:0007669"/>
    <property type="project" value="InterPro"/>
</dbReference>
<gene>
    <name evidence="5" type="ORF">DVB73_04450</name>
</gene>
<evidence type="ECO:0000313" key="5">
    <source>
        <dbReference type="EMBL" id="AXM95108.1"/>
    </source>
</evidence>
<dbReference type="GeneID" id="49612663"/>
<evidence type="ECO:0000259" key="4">
    <source>
        <dbReference type="PROSITE" id="PS51186"/>
    </source>
</evidence>
<dbReference type="PANTHER" id="PTHR43792">
    <property type="entry name" value="GNAT FAMILY, PUTATIVE (AFU_ORTHOLOGUE AFUA_3G00765)-RELATED-RELATED"/>
    <property type="match status" value="1"/>
</dbReference>
<dbReference type="Pfam" id="PF13302">
    <property type="entry name" value="Acetyltransf_3"/>
    <property type="match status" value="1"/>
</dbReference>
<dbReference type="Proteomes" id="UP000256503">
    <property type="component" value="Chromosome"/>
</dbReference>
<comment type="similarity">
    <text evidence="3">Belongs to the acetyltransferase family. RimJ subfamily.</text>
</comment>
<feature type="domain" description="N-acetyltransferase" evidence="4">
    <location>
        <begin position="13"/>
        <end position="172"/>
    </location>
</feature>
<dbReference type="AlphaFoldDB" id="A0AAD0QT49"/>
<dbReference type="PROSITE" id="PS51186">
    <property type="entry name" value="GNAT"/>
    <property type="match status" value="1"/>
</dbReference>
<proteinExistence type="inferred from homology"/>
<dbReference type="SUPFAM" id="SSF55729">
    <property type="entry name" value="Acyl-CoA N-acyltransferases (Nat)"/>
    <property type="match status" value="1"/>
</dbReference>
<evidence type="ECO:0000256" key="3">
    <source>
        <dbReference type="ARBA" id="ARBA00038502"/>
    </source>
</evidence>
<dbReference type="InterPro" id="IPR016181">
    <property type="entry name" value="Acyl_CoA_acyltransferase"/>
</dbReference>
<keyword evidence="2" id="KW-0012">Acyltransferase</keyword>
<sequence length="178" mass="19694">MSHATLPRTLSTPRTRLVRPEPALAEQVLHALLDSYSLHEPFLAWAKPDWTLDEVRESLHASAREFLEPTAEKRYFVLRPDGHAVIGCIGLSPGNGEYEVGYWVSQASSGQGLMREALVGLLDAIDTPVWLTTDIDNHASQRLAQRSGFSVAGSRLNELDPSTPRPLYRRVPKAAQGQ</sequence>
<dbReference type="InterPro" id="IPR051531">
    <property type="entry name" value="N-acetyltransferase"/>
</dbReference>
<dbReference type="RefSeq" id="WP_016392021.1">
    <property type="nucleotide sequence ID" value="NZ_BSOM01000033.1"/>
</dbReference>
<reference evidence="5 6" key="1">
    <citation type="submission" date="2018-07" db="EMBL/GenBank/DDBJ databases">
        <title>Complete genome sequence of a Pseudomonas plecoglossicida strain pathogenic to the marine fish, Larimichthys crocea.</title>
        <authorList>
            <person name="Tao Z."/>
        </authorList>
    </citation>
    <scope>NUCLEOTIDE SEQUENCE [LARGE SCALE GENOMIC DNA]</scope>
    <source>
        <strain evidence="5 6">XSDHY-P</strain>
    </source>
</reference>
<name>A0AAD0QT49_PSEDL</name>
<evidence type="ECO:0000256" key="2">
    <source>
        <dbReference type="ARBA" id="ARBA00023315"/>
    </source>
</evidence>
<dbReference type="EMBL" id="CP031146">
    <property type="protein sequence ID" value="AXM95108.1"/>
    <property type="molecule type" value="Genomic_DNA"/>
</dbReference>
<dbReference type="PANTHER" id="PTHR43792:SF8">
    <property type="entry name" value="[RIBOSOMAL PROTEIN US5]-ALANINE N-ACETYLTRANSFERASE"/>
    <property type="match status" value="1"/>
</dbReference>
<evidence type="ECO:0000256" key="1">
    <source>
        <dbReference type="ARBA" id="ARBA00022679"/>
    </source>
</evidence>
<evidence type="ECO:0000313" key="6">
    <source>
        <dbReference type="Proteomes" id="UP000256503"/>
    </source>
</evidence>
<accession>A0AAD0QT49</accession>
<dbReference type="InterPro" id="IPR000182">
    <property type="entry name" value="GNAT_dom"/>
</dbReference>
<keyword evidence="1" id="KW-0808">Transferase</keyword>
<dbReference type="Gene3D" id="3.40.630.30">
    <property type="match status" value="1"/>
</dbReference>